<evidence type="ECO:0000256" key="5">
    <source>
        <dbReference type="PROSITE-ProRule" id="PRU00433"/>
    </source>
</evidence>
<dbReference type="Pfam" id="PF13517">
    <property type="entry name" value="FG-GAP_3"/>
    <property type="match status" value="1"/>
</dbReference>
<dbReference type="RefSeq" id="WP_207327092.1">
    <property type="nucleotide sequence ID" value="NZ_JAFMYW010000001.1"/>
</dbReference>
<dbReference type="InterPro" id="IPR036909">
    <property type="entry name" value="Cyt_c-like_dom_sf"/>
</dbReference>
<proteinExistence type="predicted"/>
<accession>A0ABS3JCK7</accession>
<keyword evidence="2 5" id="KW-0479">Metal-binding</keyword>
<keyword evidence="1 5" id="KW-0349">Heme</keyword>
<comment type="caution">
    <text evidence="8">The sequence shown here is derived from an EMBL/GenBank/DDBJ whole genome shotgun (WGS) entry which is preliminary data.</text>
</comment>
<dbReference type="InterPro" id="IPR009056">
    <property type="entry name" value="Cyt_c-like_dom"/>
</dbReference>
<dbReference type="SUPFAM" id="SSF46626">
    <property type="entry name" value="Cytochrome c"/>
    <property type="match status" value="1"/>
</dbReference>
<dbReference type="InterPro" id="IPR013517">
    <property type="entry name" value="FG-GAP"/>
</dbReference>
<evidence type="ECO:0000259" key="7">
    <source>
        <dbReference type="PROSITE" id="PS51007"/>
    </source>
</evidence>
<evidence type="ECO:0000256" key="6">
    <source>
        <dbReference type="SAM" id="SignalP"/>
    </source>
</evidence>
<evidence type="ECO:0000256" key="3">
    <source>
        <dbReference type="ARBA" id="ARBA00022729"/>
    </source>
</evidence>
<keyword evidence="3 6" id="KW-0732">Signal</keyword>
<dbReference type="PANTHER" id="PTHR46580">
    <property type="entry name" value="SENSOR KINASE-RELATED"/>
    <property type="match status" value="1"/>
</dbReference>
<dbReference type="PROSITE" id="PS51257">
    <property type="entry name" value="PROKAR_LIPOPROTEIN"/>
    <property type="match status" value="1"/>
</dbReference>
<sequence length="529" mass="58406">MLRSFRSTTLFLLMLGLLAACQSRQPATTVPTTPTTASQLTGKQLATAYCGNCHLLPDPSLLPKSIWKNKVLPQMALRLGFSIDSISPFVTVADPDEINRILQSGVFAGSQLLHTDDWNKLVQYYVDRAPVNPLPAPAKPAVEVGLPLFTLRTSPQRIHASTTLLRYDQAAKRILVGTEKGKVYMLDNALRVIDSTLVGSAPTDIRPTADGSYYLLTSGDMEPNDLLKGKWQPISFRGHPGTLTTPSTMPVVDQLGRPVAAAVGDLTQDGQEDIVICQFGNYSGELTWFERRGSSYFPHMLDPVPGARRAIIHDVNQDGRPDIVALLSQGNEQIAVYYNDGGGKFTKDILLQFPSVYGSSYFDLVDMDKDGDLDILYTNGDNGDKSYSLKAYHGVRVFLNDGRFTFKQSLFYPLYGATQAIARDFDQDGDVDIAAISFFPNYDTKPVEAFVFLENQGAMHMKAKTFPHPEQGHWLVMEAADVDQDGDDDLLLGSFSRAITPTPQTLSKKWFTDGKGIVLLENQLRHTKQ</sequence>
<dbReference type="InterPro" id="IPR028994">
    <property type="entry name" value="Integrin_alpha_N"/>
</dbReference>
<evidence type="ECO:0000313" key="8">
    <source>
        <dbReference type="EMBL" id="MBO0947173.1"/>
    </source>
</evidence>
<feature type="chain" id="PRO_5045481230" evidence="6">
    <location>
        <begin position="20"/>
        <end position="529"/>
    </location>
</feature>
<feature type="signal peptide" evidence="6">
    <location>
        <begin position="1"/>
        <end position="19"/>
    </location>
</feature>
<evidence type="ECO:0000256" key="1">
    <source>
        <dbReference type="ARBA" id="ARBA00022617"/>
    </source>
</evidence>
<dbReference type="EMBL" id="JAFMYW010000001">
    <property type="protein sequence ID" value="MBO0947173.1"/>
    <property type="molecule type" value="Genomic_DNA"/>
</dbReference>
<feature type="domain" description="Cytochrome c" evidence="7">
    <location>
        <begin position="37"/>
        <end position="169"/>
    </location>
</feature>
<dbReference type="Proteomes" id="UP000664628">
    <property type="component" value="Unassembled WGS sequence"/>
</dbReference>
<organism evidence="8 9">
    <name type="scientific">Fibrella forsythiae</name>
    <dbReference type="NCBI Taxonomy" id="2817061"/>
    <lineage>
        <taxon>Bacteria</taxon>
        <taxon>Pseudomonadati</taxon>
        <taxon>Bacteroidota</taxon>
        <taxon>Cytophagia</taxon>
        <taxon>Cytophagales</taxon>
        <taxon>Spirosomataceae</taxon>
        <taxon>Fibrella</taxon>
    </lineage>
</organism>
<name>A0ABS3JCK7_9BACT</name>
<evidence type="ECO:0000313" key="9">
    <source>
        <dbReference type="Proteomes" id="UP000664628"/>
    </source>
</evidence>
<protein>
    <submittedName>
        <fullName evidence="8">VCBS repeat-containing protein</fullName>
    </submittedName>
</protein>
<reference evidence="8 9" key="1">
    <citation type="submission" date="2021-03" db="EMBL/GenBank/DDBJ databases">
        <title>Fibrella sp. HMF5405 genome sequencing and assembly.</title>
        <authorList>
            <person name="Kang H."/>
            <person name="Kim H."/>
            <person name="Bae S."/>
            <person name="Joh K."/>
        </authorList>
    </citation>
    <scope>NUCLEOTIDE SEQUENCE [LARGE SCALE GENOMIC DNA]</scope>
    <source>
        <strain evidence="8 9">HMF5405</strain>
    </source>
</reference>
<dbReference type="PANTHER" id="PTHR46580:SF4">
    <property type="entry name" value="ATP_GTP-BINDING PROTEIN"/>
    <property type="match status" value="1"/>
</dbReference>
<keyword evidence="4 5" id="KW-0408">Iron</keyword>
<dbReference type="PROSITE" id="PS51007">
    <property type="entry name" value="CYTC"/>
    <property type="match status" value="1"/>
</dbReference>
<keyword evidence="9" id="KW-1185">Reference proteome</keyword>
<gene>
    <name evidence="8" type="ORF">J2I46_01165</name>
</gene>
<evidence type="ECO:0000256" key="2">
    <source>
        <dbReference type="ARBA" id="ARBA00022723"/>
    </source>
</evidence>
<dbReference type="SUPFAM" id="SSF69318">
    <property type="entry name" value="Integrin alpha N-terminal domain"/>
    <property type="match status" value="1"/>
</dbReference>
<dbReference type="Gene3D" id="2.130.10.130">
    <property type="entry name" value="Integrin alpha, N-terminal"/>
    <property type="match status" value="1"/>
</dbReference>
<evidence type="ECO:0000256" key="4">
    <source>
        <dbReference type="ARBA" id="ARBA00023004"/>
    </source>
</evidence>